<dbReference type="Proteomes" id="UP000326757">
    <property type="component" value="Unassembled WGS sequence"/>
</dbReference>
<reference evidence="1 2" key="1">
    <citation type="submission" date="2019-06" db="EMBL/GenBank/DDBJ databases">
        <title>Genome Sequence of the Brown Rot Fungal Pathogen Monilinia laxa.</title>
        <authorList>
            <person name="De Miccolis Angelini R.M."/>
            <person name="Landi L."/>
            <person name="Abate D."/>
            <person name="Pollastro S."/>
            <person name="Romanazzi G."/>
            <person name="Faretra F."/>
        </authorList>
    </citation>
    <scope>NUCLEOTIDE SEQUENCE [LARGE SCALE GENOMIC DNA]</scope>
    <source>
        <strain evidence="1 2">Mlax316</strain>
    </source>
</reference>
<name>A0A5N6JVG8_MONLA</name>
<sequence>MNCSWRQPNVDVSTATSLDGNTNTLLQLGDANESWNNTAKSQEETVKAVEAVFDRYHLIAASKNHNGFDSHLMINLKIIDLFGSGSGWNHSTNPCGSNSVWKGNGNASWYHD</sequence>
<dbReference type="EMBL" id="VIGI01000013">
    <property type="protein sequence ID" value="KAB8292264.1"/>
    <property type="molecule type" value="Genomic_DNA"/>
</dbReference>
<evidence type="ECO:0000313" key="2">
    <source>
        <dbReference type="Proteomes" id="UP000326757"/>
    </source>
</evidence>
<gene>
    <name evidence="1" type="ORF">EYC80_008006</name>
</gene>
<dbReference type="AlphaFoldDB" id="A0A5N6JVG8"/>
<keyword evidence="2" id="KW-1185">Reference proteome</keyword>
<organism evidence="1 2">
    <name type="scientific">Monilinia laxa</name>
    <name type="common">Brown rot fungus</name>
    <name type="synonym">Sclerotinia laxa</name>
    <dbReference type="NCBI Taxonomy" id="61186"/>
    <lineage>
        <taxon>Eukaryota</taxon>
        <taxon>Fungi</taxon>
        <taxon>Dikarya</taxon>
        <taxon>Ascomycota</taxon>
        <taxon>Pezizomycotina</taxon>
        <taxon>Leotiomycetes</taxon>
        <taxon>Helotiales</taxon>
        <taxon>Sclerotiniaceae</taxon>
        <taxon>Monilinia</taxon>
    </lineage>
</organism>
<accession>A0A5N6JVG8</accession>
<dbReference type="OrthoDB" id="2831072at2759"/>
<comment type="caution">
    <text evidence="1">The sequence shown here is derived from an EMBL/GenBank/DDBJ whole genome shotgun (WGS) entry which is preliminary data.</text>
</comment>
<proteinExistence type="predicted"/>
<protein>
    <submittedName>
        <fullName evidence="1">Uncharacterized protein</fullName>
    </submittedName>
</protein>
<evidence type="ECO:0000313" key="1">
    <source>
        <dbReference type="EMBL" id="KAB8292264.1"/>
    </source>
</evidence>